<dbReference type="PROSITE" id="PS50044">
    <property type="entry name" value="SIGMA54_3"/>
    <property type="match status" value="1"/>
</dbReference>
<dbReference type="GO" id="GO:0001216">
    <property type="term" value="F:DNA-binding transcription activator activity"/>
    <property type="evidence" value="ECO:0007669"/>
    <property type="project" value="InterPro"/>
</dbReference>
<dbReference type="PRINTS" id="PR00045">
    <property type="entry name" value="SIGMA54FCT"/>
</dbReference>
<keyword evidence="7" id="KW-0238">DNA-binding</keyword>
<evidence type="ECO:0000256" key="4">
    <source>
        <dbReference type="ARBA" id="ARBA00022695"/>
    </source>
</evidence>
<evidence type="ECO:0000256" key="6">
    <source>
        <dbReference type="ARBA" id="ARBA00023082"/>
    </source>
</evidence>
<feature type="domain" description="RNA polymerase sigma factor 54 DNA-binding" evidence="9">
    <location>
        <begin position="261"/>
        <end position="419"/>
    </location>
</feature>
<gene>
    <name evidence="11" type="ORF">N784_05625</name>
</gene>
<evidence type="ECO:0000256" key="7">
    <source>
        <dbReference type="ARBA" id="ARBA00023125"/>
    </source>
</evidence>
<dbReference type="InterPro" id="IPR007634">
    <property type="entry name" value="RNA_pol_sigma_54_DNA-bd"/>
</dbReference>
<keyword evidence="3" id="KW-0808">Transferase</keyword>
<dbReference type="GO" id="GO:0003677">
    <property type="term" value="F:DNA binding"/>
    <property type="evidence" value="ECO:0007669"/>
    <property type="project" value="UniProtKB-KW"/>
</dbReference>
<dbReference type="PANTHER" id="PTHR32248:SF4">
    <property type="entry name" value="RNA POLYMERASE SIGMA-54 FACTOR"/>
    <property type="match status" value="1"/>
</dbReference>
<dbReference type="InterPro" id="IPR000394">
    <property type="entry name" value="RNA_pol_sigma_54"/>
</dbReference>
<comment type="caution">
    <text evidence="11">The sequence shown here is derived from an EMBL/GenBank/DDBJ whole genome shotgun (WGS) entry which is preliminary data.</text>
</comment>
<evidence type="ECO:0000256" key="8">
    <source>
        <dbReference type="ARBA" id="ARBA00023163"/>
    </source>
</evidence>
<dbReference type="Proteomes" id="UP000030401">
    <property type="component" value="Unassembled WGS sequence"/>
</dbReference>
<sequence>MKPTLTQEQRLTWKMSQRLSQAIEILQYNGEELLEFLEQHLQDNPLLKWDKSNLPISGGELPISGVPTAEEDLYTYLKDQLLELSLQDGRKAIVEYGIDSLNENGYLDNDLEQWQQALQVEQEQVQHALSIIQSLEPAGVGARSLQECIVLQLQRKECPSFIEHLVEHHLEWIADDDRFEIMQAYEVNEQEAREAIEAVKRCHPRPGLQFAPIKKDYIVPDATIYHKDGRWHVDLSYLNTPSISIDQTYANTSIDDVEAQTYIQDKYRHANWIVMAIEQRKQNVLAIIEETVHRQVPFLESGPTFVQPLRMREIAFEVDLHVSTVSRAIRNKYVQTPHGIYPLKFFFQQGVKSRHRTETSSYTVKQWLKELIEKEDKNKPYSDQKLRDILEHTYGAYLSRRTVAKYREEMLLPSSTKRRSKKGRNT</sequence>
<dbReference type="STRING" id="1385512.N784_05625"/>
<dbReference type="GO" id="GO:0006352">
    <property type="term" value="P:DNA-templated transcription initiation"/>
    <property type="evidence" value="ECO:0007669"/>
    <property type="project" value="InterPro"/>
</dbReference>
<dbReference type="PROSITE" id="PS00717">
    <property type="entry name" value="SIGMA54_1"/>
    <property type="match status" value="1"/>
</dbReference>
<evidence type="ECO:0000313" key="11">
    <source>
        <dbReference type="EMBL" id="KGX86220.1"/>
    </source>
</evidence>
<dbReference type="Pfam" id="PF00309">
    <property type="entry name" value="Sigma54_AID"/>
    <property type="match status" value="1"/>
</dbReference>
<keyword evidence="2" id="KW-0240">DNA-directed RNA polymerase</keyword>
<keyword evidence="6" id="KW-0731">Sigma factor</keyword>
<evidence type="ECO:0000256" key="2">
    <source>
        <dbReference type="ARBA" id="ARBA00022478"/>
    </source>
</evidence>
<dbReference type="PROSITE" id="PS00718">
    <property type="entry name" value="SIGMA54_2"/>
    <property type="match status" value="1"/>
</dbReference>
<dbReference type="EMBL" id="AVPG01000015">
    <property type="protein sequence ID" value="KGX86220.1"/>
    <property type="molecule type" value="Genomic_DNA"/>
</dbReference>
<dbReference type="Gene3D" id="1.10.10.60">
    <property type="entry name" value="Homeodomain-like"/>
    <property type="match status" value="1"/>
</dbReference>
<dbReference type="PIRSF" id="PIRSF000774">
    <property type="entry name" value="RpoN"/>
    <property type="match status" value="1"/>
</dbReference>
<dbReference type="RefSeq" id="WP_036834710.1">
    <property type="nucleotide sequence ID" value="NZ_AVPG01000015.1"/>
</dbReference>
<comment type="similarity">
    <text evidence="1">Belongs to the sigma-54 factor family.</text>
</comment>
<evidence type="ECO:0000256" key="5">
    <source>
        <dbReference type="ARBA" id="ARBA00023015"/>
    </source>
</evidence>
<dbReference type="Pfam" id="PF04552">
    <property type="entry name" value="Sigma54_DBD"/>
    <property type="match status" value="1"/>
</dbReference>
<keyword evidence="4" id="KW-0548">Nucleotidyltransferase</keyword>
<evidence type="ECO:0000259" key="9">
    <source>
        <dbReference type="Pfam" id="PF04552"/>
    </source>
</evidence>
<name>A0A0A5G557_9BACI</name>
<keyword evidence="5" id="KW-0805">Transcription regulation</keyword>
<dbReference type="AlphaFoldDB" id="A0A0A5G557"/>
<evidence type="ECO:0000256" key="3">
    <source>
        <dbReference type="ARBA" id="ARBA00022679"/>
    </source>
</evidence>
<evidence type="ECO:0000313" key="12">
    <source>
        <dbReference type="Proteomes" id="UP000030401"/>
    </source>
</evidence>
<protein>
    <submittedName>
        <fullName evidence="11">RNA polymerase subunit sigma-54</fullName>
    </submittedName>
</protein>
<dbReference type="Gene3D" id="1.10.10.1330">
    <property type="entry name" value="RNA polymerase sigma-54 factor, core-binding domain"/>
    <property type="match status" value="1"/>
</dbReference>
<keyword evidence="12" id="KW-1185">Reference proteome</keyword>
<dbReference type="PANTHER" id="PTHR32248">
    <property type="entry name" value="RNA POLYMERASE SIGMA-54 FACTOR"/>
    <property type="match status" value="1"/>
</dbReference>
<dbReference type="Pfam" id="PF04963">
    <property type="entry name" value="Sigma54_CBD"/>
    <property type="match status" value="1"/>
</dbReference>
<proteinExistence type="inferred from homology"/>
<dbReference type="OrthoDB" id="9814402at2"/>
<evidence type="ECO:0000256" key="1">
    <source>
        <dbReference type="ARBA" id="ARBA00008798"/>
    </source>
</evidence>
<feature type="domain" description="RNA polymerase sigma factor 54 core-binding" evidence="10">
    <location>
        <begin position="67"/>
        <end position="249"/>
    </location>
</feature>
<dbReference type="GO" id="GO:0016987">
    <property type="term" value="F:sigma factor activity"/>
    <property type="evidence" value="ECO:0007669"/>
    <property type="project" value="UniProtKB-KW"/>
</dbReference>
<dbReference type="InterPro" id="IPR007046">
    <property type="entry name" value="RNA_pol_sigma_54_core-bd"/>
</dbReference>
<dbReference type="InterPro" id="IPR038709">
    <property type="entry name" value="RpoN_core-bd_sf"/>
</dbReference>
<organism evidence="11 12">
    <name type="scientific">Pontibacillus litoralis JSM 072002</name>
    <dbReference type="NCBI Taxonomy" id="1385512"/>
    <lineage>
        <taxon>Bacteria</taxon>
        <taxon>Bacillati</taxon>
        <taxon>Bacillota</taxon>
        <taxon>Bacilli</taxon>
        <taxon>Bacillales</taxon>
        <taxon>Bacillaceae</taxon>
        <taxon>Pontibacillus</taxon>
    </lineage>
</organism>
<evidence type="ECO:0000259" key="10">
    <source>
        <dbReference type="Pfam" id="PF04963"/>
    </source>
</evidence>
<keyword evidence="8" id="KW-0804">Transcription</keyword>
<dbReference type="eggNOG" id="COG1508">
    <property type="taxonomic scope" value="Bacteria"/>
</dbReference>
<dbReference type="GO" id="GO:0016779">
    <property type="term" value="F:nucleotidyltransferase activity"/>
    <property type="evidence" value="ECO:0007669"/>
    <property type="project" value="UniProtKB-KW"/>
</dbReference>
<reference evidence="11 12" key="1">
    <citation type="submission" date="2013-08" db="EMBL/GenBank/DDBJ databases">
        <authorList>
            <person name="Huang J."/>
            <person name="Wang G."/>
        </authorList>
    </citation>
    <scope>NUCLEOTIDE SEQUENCE [LARGE SCALE GENOMIC DNA]</scope>
    <source>
        <strain evidence="11 12">JSM 072002</strain>
    </source>
</reference>
<accession>A0A0A5G557</accession>
<dbReference type="GO" id="GO:0000428">
    <property type="term" value="C:DNA-directed RNA polymerase complex"/>
    <property type="evidence" value="ECO:0007669"/>
    <property type="project" value="UniProtKB-KW"/>
</dbReference>
<dbReference type="NCBIfam" id="TIGR02395">
    <property type="entry name" value="rpoN_sigma"/>
    <property type="match status" value="1"/>
</dbReference>